<evidence type="ECO:0000256" key="1">
    <source>
        <dbReference type="SAM" id="MobiDB-lite"/>
    </source>
</evidence>
<dbReference type="OrthoDB" id="3296280at2"/>
<feature type="domain" description="DUF6314" evidence="2">
    <location>
        <begin position="35"/>
        <end position="164"/>
    </location>
</feature>
<evidence type="ECO:0000313" key="3">
    <source>
        <dbReference type="EMBL" id="MPY09925.1"/>
    </source>
</evidence>
<dbReference type="EMBL" id="VJXX01000001">
    <property type="protein sequence ID" value="MPY09925.1"/>
    <property type="molecule type" value="Genomic_DNA"/>
</dbReference>
<evidence type="ECO:0000313" key="4">
    <source>
        <dbReference type="Proteomes" id="UP000326464"/>
    </source>
</evidence>
<gene>
    <name evidence="3" type="ORF">FNH21_04210</name>
</gene>
<proteinExistence type="predicted"/>
<organism evidence="3 4">
    <name type="scientific">Arthrobacter bussei</name>
    <dbReference type="NCBI Taxonomy" id="2594179"/>
    <lineage>
        <taxon>Bacteria</taxon>
        <taxon>Bacillati</taxon>
        <taxon>Actinomycetota</taxon>
        <taxon>Actinomycetes</taxon>
        <taxon>Micrococcales</taxon>
        <taxon>Micrococcaceae</taxon>
        <taxon>Arthrobacter</taxon>
    </lineage>
</organism>
<name>A0A7X1TMX0_9MICC</name>
<feature type="region of interest" description="Disordered" evidence="1">
    <location>
        <begin position="166"/>
        <end position="186"/>
    </location>
</feature>
<keyword evidence="4" id="KW-1185">Reference proteome</keyword>
<dbReference type="Proteomes" id="UP000326464">
    <property type="component" value="Unassembled WGS sequence"/>
</dbReference>
<dbReference type="Pfam" id="PF19834">
    <property type="entry name" value="DUF6314"/>
    <property type="match status" value="1"/>
</dbReference>
<dbReference type="AlphaFoldDB" id="A0A7X1TMX0"/>
<reference evidence="4" key="1">
    <citation type="submission" date="2019-07" db="EMBL/GenBank/DDBJ databases">
        <title>Arthrobacter KR32 sp. nov., isolated from mountain cheese made of cows milk.</title>
        <authorList>
            <person name="Flegler A."/>
        </authorList>
    </citation>
    <scope>NUCLEOTIDE SEQUENCE [LARGE SCALE GENOMIC DNA]</scope>
    <source>
        <strain evidence="4">KR32</strain>
    </source>
</reference>
<comment type="caution">
    <text evidence="3">The sequence shown here is derived from an EMBL/GenBank/DDBJ whole genome shotgun (WGS) entry which is preliminary data.</text>
</comment>
<accession>A0A7X1TMX0</accession>
<evidence type="ECO:0000259" key="2">
    <source>
        <dbReference type="Pfam" id="PF19834"/>
    </source>
</evidence>
<dbReference type="RefSeq" id="WP_152812509.1">
    <property type="nucleotide sequence ID" value="NZ_VJXX01000001.1"/>
</dbReference>
<sequence>MGTDDAEGDAMQDAAPPALPVIPLPFAVPDPIGFLLGSWTTRRHLLDRSTNTVGTFTGTTTFTPDADGLHWAEQGTVRWPSFEGPASRSYRVAPGIGSAVEVLFEDGRLLCRLDLAAGSARDHHDCPPDTYRVDFAVGSSDRIDYRWDVTGPAKDLLLSTTLTRVGASRGPAGRTRPVPGPTCPSR</sequence>
<protein>
    <recommendedName>
        <fullName evidence="2">DUF6314 domain-containing protein</fullName>
    </recommendedName>
</protein>
<dbReference type="InterPro" id="IPR045632">
    <property type="entry name" value="DUF6314"/>
</dbReference>